<name>A0ABQ1JT79_9FLAO</name>
<evidence type="ECO:0000313" key="1">
    <source>
        <dbReference type="EMBL" id="GGB73912.1"/>
    </source>
</evidence>
<gene>
    <name evidence="1" type="ORF">GCM10007424_12250</name>
</gene>
<dbReference type="Proteomes" id="UP000615760">
    <property type="component" value="Unassembled WGS sequence"/>
</dbReference>
<accession>A0ABQ1JT79</accession>
<proteinExistence type="predicted"/>
<evidence type="ECO:0008006" key="3">
    <source>
        <dbReference type="Google" id="ProtNLM"/>
    </source>
</evidence>
<reference evidence="2" key="1">
    <citation type="journal article" date="2019" name="Int. J. Syst. Evol. Microbiol.">
        <title>The Global Catalogue of Microorganisms (GCM) 10K type strain sequencing project: providing services to taxonomists for standard genome sequencing and annotation.</title>
        <authorList>
            <consortium name="The Broad Institute Genomics Platform"/>
            <consortium name="The Broad Institute Genome Sequencing Center for Infectious Disease"/>
            <person name="Wu L."/>
            <person name="Ma J."/>
        </authorList>
    </citation>
    <scope>NUCLEOTIDE SEQUENCE [LARGE SCALE GENOMIC DNA]</scope>
    <source>
        <strain evidence="2">CGMCC 1.15461</strain>
    </source>
</reference>
<sequence>MEVNLREGIDGLRFGMKQKDVEKQCGTPDKQYKDDEDNVVYLYNDRKIMLTFYEEEDYRLSYMASSHPELELFSSNIIDEEWEDVKQLLEKNGVKGFEKEDFDSFENYFNEDNWLTLAVEFGEVTRVEIGAIISDEDEFEWKFKE</sequence>
<protein>
    <recommendedName>
        <fullName evidence="3">DUF4367 domain-containing protein</fullName>
    </recommendedName>
</protein>
<dbReference type="EMBL" id="BMJE01000003">
    <property type="protein sequence ID" value="GGB73912.1"/>
    <property type="molecule type" value="Genomic_DNA"/>
</dbReference>
<dbReference type="RefSeq" id="WP_188620375.1">
    <property type="nucleotide sequence ID" value="NZ_BMJE01000003.1"/>
</dbReference>
<evidence type="ECO:0000313" key="2">
    <source>
        <dbReference type="Proteomes" id="UP000615760"/>
    </source>
</evidence>
<comment type="caution">
    <text evidence="1">The sequence shown here is derived from an EMBL/GenBank/DDBJ whole genome shotgun (WGS) entry which is preliminary data.</text>
</comment>
<keyword evidence="2" id="KW-1185">Reference proteome</keyword>
<organism evidence="1 2">
    <name type="scientific">Flavobacterium suaedae</name>
    <dbReference type="NCBI Taxonomy" id="1767027"/>
    <lineage>
        <taxon>Bacteria</taxon>
        <taxon>Pseudomonadati</taxon>
        <taxon>Bacteroidota</taxon>
        <taxon>Flavobacteriia</taxon>
        <taxon>Flavobacteriales</taxon>
        <taxon>Flavobacteriaceae</taxon>
        <taxon>Flavobacterium</taxon>
    </lineage>
</organism>